<dbReference type="EMBL" id="NPBS01000153">
    <property type="protein sequence ID" value="PAF23748.1"/>
    <property type="molecule type" value="Genomic_DNA"/>
</dbReference>
<dbReference type="RefSeq" id="WP_095328188.1">
    <property type="nucleotide sequence ID" value="NZ_NPBS01000153.1"/>
</dbReference>
<reference evidence="1 2" key="1">
    <citation type="submission" date="2017-07" db="EMBL/GenBank/DDBJ databases">
        <title>Isolation and whole genome analysis of endospore-forming bacteria from heroin.</title>
        <authorList>
            <person name="Kalinowski J."/>
            <person name="Ahrens B."/>
            <person name="Al-Dilaimi A."/>
            <person name="Winkler A."/>
            <person name="Wibberg D."/>
            <person name="Schleenbecker U."/>
            <person name="Ruckert C."/>
            <person name="Wolfel R."/>
            <person name="Grass G."/>
        </authorList>
    </citation>
    <scope>NUCLEOTIDE SEQUENCE [LARGE SCALE GENOMIC DNA]</scope>
    <source>
        <strain evidence="1 2">7523-2</strain>
    </source>
</reference>
<organism evidence="1 2">
    <name type="scientific">Shouchella clausii</name>
    <name type="common">Alkalihalobacillus clausii</name>
    <dbReference type="NCBI Taxonomy" id="79880"/>
    <lineage>
        <taxon>Bacteria</taxon>
        <taxon>Bacillati</taxon>
        <taxon>Bacillota</taxon>
        <taxon>Bacilli</taxon>
        <taxon>Bacillales</taxon>
        <taxon>Bacillaceae</taxon>
        <taxon>Shouchella</taxon>
    </lineage>
</organism>
<gene>
    <name evidence="1" type="ORF">CHH61_22320</name>
</gene>
<accession>A0A268RU10</accession>
<dbReference type="Proteomes" id="UP000216133">
    <property type="component" value="Unassembled WGS sequence"/>
</dbReference>
<name>A0A268RU10_SHOCL</name>
<evidence type="ECO:0000313" key="2">
    <source>
        <dbReference type="Proteomes" id="UP000216133"/>
    </source>
</evidence>
<comment type="caution">
    <text evidence="1">The sequence shown here is derived from an EMBL/GenBank/DDBJ whole genome shotgun (WGS) entry which is preliminary data.</text>
</comment>
<sequence>MSSPVGSHQLTDKEKRVILDAIAFLEHFYFDKKMKQASGLNKTDYEKLALINSVKVKWALGIHLKDS</sequence>
<evidence type="ECO:0000313" key="1">
    <source>
        <dbReference type="EMBL" id="PAF23748.1"/>
    </source>
</evidence>
<protein>
    <submittedName>
        <fullName evidence="1">Uncharacterized protein</fullName>
    </submittedName>
</protein>
<proteinExistence type="predicted"/>
<dbReference type="AlphaFoldDB" id="A0A268RU10"/>